<dbReference type="Proteomes" id="UP000266183">
    <property type="component" value="Chromosome"/>
</dbReference>
<proteinExistence type="predicted"/>
<dbReference type="InterPro" id="IPR036271">
    <property type="entry name" value="Tet_transcr_reg_TetR-rel_C_sf"/>
</dbReference>
<dbReference type="EMBL" id="CP032382">
    <property type="protein sequence ID" value="AYB29850.1"/>
    <property type="molecule type" value="Genomic_DNA"/>
</dbReference>
<keyword evidence="1 2" id="KW-0238">DNA-binding</keyword>
<sequence length="196" mass="23022">MTSDKILSAARELFEEKGFDLTSVREIAARAGVNVALINYHFGSKENLLFTTMETSMDTTRMKLSDINSSNQTPEEKLKQVTALYVNKIFTNCKFYHFIHREFANTTRTELVEGFTKILNRNTNELRKFLEDGQKKKVFRKEADLELVMATMSGIIYQTTHALFSKRYRRPDEDDDAFRTRIEKYLYELLLKYLKK</sequence>
<dbReference type="InterPro" id="IPR009057">
    <property type="entry name" value="Homeodomain-like_sf"/>
</dbReference>
<dbReference type="OrthoDB" id="9789566at2"/>
<accession>A0A385SKC5</accession>
<dbReference type="InterPro" id="IPR041474">
    <property type="entry name" value="NicS_C"/>
</dbReference>
<dbReference type="PANTHER" id="PTHR43479">
    <property type="entry name" value="ACREF/ENVCD OPERON REPRESSOR-RELATED"/>
    <property type="match status" value="1"/>
</dbReference>
<reference evidence="5" key="1">
    <citation type="submission" date="2018-09" db="EMBL/GenBank/DDBJ databases">
        <title>Chryseolinea sp. KIS68-18 isolated from soil.</title>
        <authorList>
            <person name="Weon H.-Y."/>
            <person name="Kwon S.-W."/>
            <person name="Lee S.A."/>
        </authorList>
    </citation>
    <scope>NUCLEOTIDE SEQUENCE [LARGE SCALE GENOMIC DNA]</scope>
    <source>
        <strain evidence="5">KIS68-18</strain>
    </source>
</reference>
<dbReference type="GO" id="GO:0003677">
    <property type="term" value="F:DNA binding"/>
    <property type="evidence" value="ECO:0007669"/>
    <property type="project" value="UniProtKB-UniRule"/>
</dbReference>
<dbReference type="SUPFAM" id="SSF48498">
    <property type="entry name" value="Tetracyclin repressor-like, C-terminal domain"/>
    <property type="match status" value="1"/>
</dbReference>
<gene>
    <name evidence="4" type="ORF">D4L85_04325</name>
</gene>
<dbReference type="InterPro" id="IPR001647">
    <property type="entry name" value="HTH_TetR"/>
</dbReference>
<dbReference type="RefSeq" id="WP_119753159.1">
    <property type="nucleotide sequence ID" value="NZ_CP032382.1"/>
</dbReference>
<dbReference type="PROSITE" id="PS50977">
    <property type="entry name" value="HTH_TETR_2"/>
    <property type="match status" value="1"/>
</dbReference>
<dbReference type="Gene3D" id="1.10.357.10">
    <property type="entry name" value="Tetracycline Repressor, domain 2"/>
    <property type="match status" value="1"/>
</dbReference>
<feature type="DNA-binding region" description="H-T-H motif" evidence="2">
    <location>
        <begin position="23"/>
        <end position="42"/>
    </location>
</feature>
<organism evidence="4 5">
    <name type="scientific">Chryseolinea soli</name>
    <dbReference type="NCBI Taxonomy" id="2321403"/>
    <lineage>
        <taxon>Bacteria</taxon>
        <taxon>Pseudomonadati</taxon>
        <taxon>Bacteroidota</taxon>
        <taxon>Cytophagia</taxon>
        <taxon>Cytophagales</taxon>
        <taxon>Fulvivirgaceae</taxon>
        <taxon>Chryseolinea</taxon>
    </lineage>
</organism>
<dbReference type="PANTHER" id="PTHR43479:SF11">
    <property type="entry name" value="ACREF_ENVCD OPERON REPRESSOR-RELATED"/>
    <property type="match status" value="1"/>
</dbReference>
<feature type="domain" description="HTH tetR-type" evidence="3">
    <location>
        <begin position="1"/>
        <end position="60"/>
    </location>
</feature>
<evidence type="ECO:0000256" key="1">
    <source>
        <dbReference type="ARBA" id="ARBA00023125"/>
    </source>
</evidence>
<name>A0A385SKC5_9BACT</name>
<dbReference type="PROSITE" id="PS01081">
    <property type="entry name" value="HTH_TETR_1"/>
    <property type="match status" value="1"/>
</dbReference>
<dbReference type="InterPro" id="IPR023772">
    <property type="entry name" value="DNA-bd_HTH_TetR-type_CS"/>
</dbReference>
<dbReference type="Pfam" id="PF17938">
    <property type="entry name" value="TetR_C_29"/>
    <property type="match status" value="1"/>
</dbReference>
<protein>
    <submittedName>
        <fullName evidence="4">TetR/AcrR family transcriptional regulator</fullName>
    </submittedName>
</protein>
<evidence type="ECO:0000256" key="2">
    <source>
        <dbReference type="PROSITE-ProRule" id="PRU00335"/>
    </source>
</evidence>
<evidence type="ECO:0000259" key="3">
    <source>
        <dbReference type="PROSITE" id="PS50977"/>
    </source>
</evidence>
<dbReference type="KEGG" id="chk:D4L85_04325"/>
<dbReference type="AlphaFoldDB" id="A0A385SKC5"/>
<evidence type="ECO:0000313" key="5">
    <source>
        <dbReference type="Proteomes" id="UP000266183"/>
    </source>
</evidence>
<dbReference type="SUPFAM" id="SSF46689">
    <property type="entry name" value="Homeodomain-like"/>
    <property type="match status" value="1"/>
</dbReference>
<keyword evidence="5" id="KW-1185">Reference proteome</keyword>
<evidence type="ECO:0000313" key="4">
    <source>
        <dbReference type="EMBL" id="AYB29850.1"/>
    </source>
</evidence>
<dbReference type="InterPro" id="IPR050624">
    <property type="entry name" value="HTH-type_Tx_Regulator"/>
</dbReference>
<dbReference type="Pfam" id="PF00440">
    <property type="entry name" value="TetR_N"/>
    <property type="match status" value="1"/>
</dbReference>
<dbReference type="PRINTS" id="PR00455">
    <property type="entry name" value="HTHTETR"/>
</dbReference>